<dbReference type="PANTHER" id="PTHR33361">
    <property type="entry name" value="GLR0591 PROTEIN"/>
    <property type="match status" value="1"/>
</dbReference>
<evidence type="ECO:0000313" key="2">
    <source>
        <dbReference type="EMBL" id="MEK8051011.1"/>
    </source>
</evidence>
<comment type="caution">
    <text evidence="2">The sequence shown here is derived from an EMBL/GenBank/DDBJ whole genome shotgun (WGS) entry which is preliminary data.</text>
</comment>
<dbReference type="RefSeq" id="WP_341410704.1">
    <property type="nucleotide sequence ID" value="NZ_JBBUTH010000007.1"/>
</dbReference>
<evidence type="ECO:0000313" key="3">
    <source>
        <dbReference type="Proteomes" id="UP001365405"/>
    </source>
</evidence>
<accession>A0ABU9CGM9</accession>
<organism evidence="2 3">
    <name type="scientific">Pseudaquabacterium inlustre</name>
    <dbReference type="NCBI Taxonomy" id="2984192"/>
    <lineage>
        <taxon>Bacteria</taxon>
        <taxon>Pseudomonadati</taxon>
        <taxon>Pseudomonadota</taxon>
        <taxon>Betaproteobacteria</taxon>
        <taxon>Burkholderiales</taxon>
        <taxon>Sphaerotilaceae</taxon>
        <taxon>Pseudaquabacterium</taxon>
    </lineage>
</organism>
<sequence length="614" mass="67070">MAQGFSGGRGAPASSAGCRRFKLKAAVLLLALAPLGQPAWAQPKSPTPTTAPAPAAWVAASDVLTRELLQAQGEFAPEFASQMGLTAFDGQARNLSPDFDNRLLAASDAQLARLRQRLATEPDANVRQDVQILIDSVQGMVDSTRLNTRLALDWVDGPAMIFEGLRGLLDEQLPPERHAKALERLQHYLGLHGGRTPLLQQIRQRFEDSAKVSGRIGPVKAEVEQANEQAATYVQGIQDLFKRYPQPGMAPALAALAAQVAEHTAWQQRVVLPLARADFRTPPELYADRLRQVGIDIAPTELMRLAQVSYQETRAAMVALAPQVAAAKGWPAGLGYQDVIRRLKAEPLPDAQLMPHYAAVTQQMEAIIRRERIATLPARQLAIQLASAAESAAQPAPHLRPPRLVGNTGERGIFMLPLRNPNAGPGEAYDDFNFPAAAWTMVAHEGRPGHELQFSAMVERGVSLARSLYAFNSVNVEGWALYAEAEALPYEPLEGQMVALQFRLLRAARALLDPMLNLGLTTPEEATRLLRDEVMLSPAMTRQEVERYTFRNPGQAGSYLYGYLRLLQLRAEAEVALGARFDRLAFNDFVVGQGLLPPGLLGRAVREGFVGRAK</sequence>
<protein>
    <submittedName>
        <fullName evidence="2">DUF885 domain-containing protein</fullName>
    </submittedName>
</protein>
<dbReference type="EMBL" id="JBBUTH010000007">
    <property type="protein sequence ID" value="MEK8051011.1"/>
    <property type="molecule type" value="Genomic_DNA"/>
</dbReference>
<dbReference type="InterPro" id="IPR010281">
    <property type="entry name" value="DUF885"/>
</dbReference>
<gene>
    <name evidence="2" type="ORF">AACH10_12245</name>
</gene>
<proteinExistence type="predicted"/>
<dbReference type="Proteomes" id="UP001365405">
    <property type="component" value="Unassembled WGS sequence"/>
</dbReference>
<keyword evidence="3" id="KW-1185">Reference proteome</keyword>
<feature type="signal peptide" evidence="1">
    <location>
        <begin position="1"/>
        <end position="41"/>
    </location>
</feature>
<keyword evidence="1" id="KW-0732">Signal</keyword>
<dbReference type="PANTHER" id="PTHR33361:SF2">
    <property type="entry name" value="DUF885 DOMAIN-CONTAINING PROTEIN"/>
    <property type="match status" value="1"/>
</dbReference>
<reference evidence="2 3" key="1">
    <citation type="submission" date="2024-04" db="EMBL/GenBank/DDBJ databases">
        <title>Novel species of the genus Ideonella isolated from streams.</title>
        <authorList>
            <person name="Lu H."/>
        </authorList>
    </citation>
    <scope>NUCLEOTIDE SEQUENCE [LARGE SCALE GENOMIC DNA]</scope>
    <source>
        <strain evidence="2 3">DXS22W</strain>
    </source>
</reference>
<evidence type="ECO:0000256" key="1">
    <source>
        <dbReference type="SAM" id="SignalP"/>
    </source>
</evidence>
<dbReference type="Pfam" id="PF05960">
    <property type="entry name" value="DUF885"/>
    <property type="match status" value="1"/>
</dbReference>
<name>A0ABU9CGM9_9BURK</name>
<feature type="chain" id="PRO_5047496499" evidence="1">
    <location>
        <begin position="42"/>
        <end position="614"/>
    </location>
</feature>